<protein>
    <recommendedName>
        <fullName evidence="4">SusE outer membrane protein domain-containing protein</fullName>
    </recommendedName>
</protein>
<feature type="chain" id="PRO_5004788025" description="SusE outer membrane protein domain-containing protein" evidence="1">
    <location>
        <begin position="21"/>
        <end position="152"/>
    </location>
</feature>
<reference evidence="2 3" key="1">
    <citation type="submission" date="2013-12" db="EMBL/GenBank/DDBJ databases">
        <authorList>
            <consortium name="DOE Joint Genome Institute"/>
            <person name="Eisen J."/>
            <person name="Huntemann M."/>
            <person name="Han J."/>
            <person name="Chen A."/>
            <person name="Kyrpides N."/>
            <person name="Mavromatis K."/>
            <person name="Markowitz V."/>
            <person name="Palaniappan K."/>
            <person name="Ivanova N."/>
            <person name="Schaumberg A."/>
            <person name="Pati A."/>
            <person name="Liolios K."/>
            <person name="Nordberg H.P."/>
            <person name="Cantor M.N."/>
            <person name="Hua S.X."/>
            <person name="Woyke T."/>
        </authorList>
    </citation>
    <scope>NUCLEOTIDE SEQUENCE [LARGE SCALE GENOMIC DNA]</scope>
    <source>
        <strain evidence="3">DSM 18177</strain>
    </source>
</reference>
<gene>
    <name evidence="2" type="ORF">BARVI_11765</name>
</gene>
<dbReference type="GO" id="GO:2001070">
    <property type="term" value="F:starch binding"/>
    <property type="evidence" value="ECO:0007669"/>
    <property type="project" value="InterPro"/>
</dbReference>
<dbReference type="GeneID" id="90530061"/>
<proteinExistence type="predicted"/>
<evidence type="ECO:0008006" key="4">
    <source>
        <dbReference type="Google" id="ProtNLM"/>
    </source>
</evidence>
<evidence type="ECO:0000313" key="3">
    <source>
        <dbReference type="Proteomes" id="UP000018901"/>
    </source>
</evidence>
<dbReference type="RefSeq" id="WP_025279377.1">
    <property type="nucleotide sequence ID" value="NZ_CP007034.1"/>
</dbReference>
<dbReference type="KEGG" id="bvs:BARVI_11765"/>
<evidence type="ECO:0000313" key="2">
    <source>
        <dbReference type="EMBL" id="AHF13958.1"/>
    </source>
</evidence>
<dbReference type="PROSITE" id="PS51257">
    <property type="entry name" value="PROKAR_LIPOPROTEIN"/>
    <property type="match status" value="1"/>
</dbReference>
<evidence type="ECO:0000256" key="1">
    <source>
        <dbReference type="SAM" id="SignalP"/>
    </source>
</evidence>
<accession>W0EWL3</accession>
<dbReference type="AlphaFoldDB" id="W0EWL3"/>
<dbReference type="Gene3D" id="2.60.40.3620">
    <property type="match status" value="1"/>
</dbReference>
<dbReference type="GO" id="GO:0019867">
    <property type="term" value="C:outer membrane"/>
    <property type="evidence" value="ECO:0007669"/>
    <property type="project" value="InterPro"/>
</dbReference>
<feature type="signal peptide" evidence="1">
    <location>
        <begin position="1"/>
        <end position="20"/>
    </location>
</feature>
<keyword evidence="3" id="KW-1185">Reference proteome</keyword>
<sequence>MKTHKFTAIVAIMLMGLFMASCDEEKDIIVIDGNIPIKTSTLYIVGDATPALWDVNNMYPLEMSEEDHLVFIYDGNLSQGELKAYLTQGSWDQAPCVRPMTAGSPISKADNTEQFQLYTGGEDLKWSVKDSGHYRLVFDLRNWTLSTTFLGY</sequence>
<dbReference type="HOGENOM" id="CLU_1718739_0_0_10"/>
<dbReference type="STRING" id="880074.BARVI_11765"/>
<organism evidence="2 3">
    <name type="scientific">Barnesiella viscericola DSM 18177</name>
    <dbReference type="NCBI Taxonomy" id="880074"/>
    <lineage>
        <taxon>Bacteria</taxon>
        <taxon>Pseudomonadati</taxon>
        <taxon>Bacteroidota</taxon>
        <taxon>Bacteroidia</taxon>
        <taxon>Bacteroidales</taxon>
        <taxon>Barnesiellaceae</taxon>
        <taxon>Barnesiella</taxon>
    </lineage>
</organism>
<keyword evidence="1" id="KW-0732">Signal</keyword>
<dbReference type="EMBL" id="CP007034">
    <property type="protein sequence ID" value="AHF13958.1"/>
    <property type="molecule type" value="Genomic_DNA"/>
</dbReference>
<dbReference type="Proteomes" id="UP000018901">
    <property type="component" value="Chromosome"/>
</dbReference>
<dbReference type="OrthoDB" id="975117at2"/>
<name>W0EWL3_9BACT</name>